<evidence type="ECO:0000256" key="6">
    <source>
        <dbReference type="ARBA" id="ARBA00023136"/>
    </source>
</evidence>
<dbReference type="Proteomes" id="UP000237947">
    <property type="component" value="Chromosome"/>
</dbReference>
<dbReference type="GO" id="GO:0005524">
    <property type="term" value="F:ATP binding"/>
    <property type="evidence" value="ECO:0007669"/>
    <property type="project" value="UniProtKB-KW"/>
</dbReference>
<feature type="domain" description="ABC transmembrane type-1" evidence="9">
    <location>
        <begin position="16"/>
        <end position="302"/>
    </location>
</feature>
<dbReference type="GO" id="GO:0005886">
    <property type="term" value="C:plasma membrane"/>
    <property type="evidence" value="ECO:0007669"/>
    <property type="project" value="UniProtKB-SubCell"/>
</dbReference>
<dbReference type="Gene3D" id="1.20.1560.10">
    <property type="entry name" value="ABC transporter type 1, transmembrane domain"/>
    <property type="match status" value="1"/>
</dbReference>
<feature type="transmembrane region" description="Helical" evidence="7">
    <location>
        <begin position="159"/>
        <end position="179"/>
    </location>
</feature>
<evidence type="ECO:0000313" key="10">
    <source>
        <dbReference type="EMBL" id="AVM43095.1"/>
    </source>
</evidence>
<dbReference type="EMBL" id="CP027226">
    <property type="protein sequence ID" value="AVM43095.1"/>
    <property type="molecule type" value="Genomic_DNA"/>
</dbReference>
<accession>A0A2S0KPZ4</accession>
<evidence type="ECO:0008006" key="12">
    <source>
        <dbReference type="Google" id="ProtNLM"/>
    </source>
</evidence>
<dbReference type="SMART" id="SM00382">
    <property type="entry name" value="AAA"/>
    <property type="match status" value="1"/>
</dbReference>
<keyword evidence="11" id="KW-1185">Reference proteome</keyword>
<keyword evidence="5 7" id="KW-1133">Transmembrane helix</keyword>
<evidence type="ECO:0000256" key="3">
    <source>
        <dbReference type="ARBA" id="ARBA00022741"/>
    </source>
</evidence>
<keyword evidence="6 7" id="KW-0472">Membrane</keyword>
<feature type="transmembrane region" description="Helical" evidence="7">
    <location>
        <begin position="61"/>
        <end position="78"/>
    </location>
</feature>
<dbReference type="GO" id="GO:0016887">
    <property type="term" value="F:ATP hydrolysis activity"/>
    <property type="evidence" value="ECO:0007669"/>
    <property type="project" value="InterPro"/>
</dbReference>
<dbReference type="Gene3D" id="3.40.50.300">
    <property type="entry name" value="P-loop containing nucleotide triphosphate hydrolases"/>
    <property type="match status" value="1"/>
</dbReference>
<dbReference type="InterPro" id="IPR027417">
    <property type="entry name" value="P-loop_NTPase"/>
</dbReference>
<dbReference type="Pfam" id="PF00664">
    <property type="entry name" value="ABC_membrane"/>
    <property type="match status" value="1"/>
</dbReference>
<dbReference type="GO" id="GO:0140359">
    <property type="term" value="F:ABC-type transporter activity"/>
    <property type="evidence" value="ECO:0007669"/>
    <property type="project" value="InterPro"/>
</dbReference>
<keyword evidence="4" id="KW-0067">ATP-binding</keyword>
<dbReference type="InterPro" id="IPR036640">
    <property type="entry name" value="ABC1_TM_sf"/>
</dbReference>
<evidence type="ECO:0000256" key="2">
    <source>
        <dbReference type="ARBA" id="ARBA00022692"/>
    </source>
</evidence>
<evidence type="ECO:0000259" key="9">
    <source>
        <dbReference type="PROSITE" id="PS50929"/>
    </source>
</evidence>
<sequence>MYIKLFLYAKKYRFPAILNILSRWINSLMPIFIILLISNFWTKSNGVTNLDSAISTLDLPIIILLSLVCLFVLASFIWPKDYIHLWSQAAINKLSKSYIESVFAISHWGAKQLNTADILQDKIYTIEQLAKFYEEIFPRLLIMILNSILLLVICIFNGSLIFILPIVAILLMSVLNLFVRSYQKKVNHRKARLYVDLAQQFMEDLDGMNTLLMYGADDKYQEKFAKKSRAHSADTLKSLAITLPRSAGRIIIAYVGIMISGLILGVNYANGKLSLSVALTLLFLIMEILFATRKFSYFNKQISILTPIYRKTFDLIESSKMEVMNMLNAEDAEQLSINTIDLKNLSFRYDDEKLLLDKANLRLERGNIYTIVGKNGAGKSTIAKLICKQLIPSAGEVLINGQNNQNFSSKTLSNAIGVLNNDPFLFKGDIISNLDVDIDSEKLQQILELGLLGFVEYLPDKWHSEVGENGKLLSPGQRQQIAFARLILQDKSLYIFDEATSNIDQENSNIMLNVLHKLSHDNLVINITHNWTDIKQISEIIFLDNKQLIKSTHDNLLENNLNYLELFDIAEKLEAEKSEAEK</sequence>
<dbReference type="InterPro" id="IPR003439">
    <property type="entry name" value="ABC_transporter-like_ATP-bd"/>
</dbReference>
<dbReference type="AlphaFoldDB" id="A0A2S0KPZ4"/>
<protein>
    <recommendedName>
        <fullName evidence="12">ABC transporter ATP-binding protein</fullName>
    </recommendedName>
</protein>
<organism evidence="10 11">
    <name type="scientific">Fastidiosipila sanguinis</name>
    <dbReference type="NCBI Taxonomy" id="236753"/>
    <lineage>
        <taxon>Bacteria</taxon>
        <taxon>Bacillati</taxon>
        <taxon>Bacillota</taxon>
        <taxon>Clostridia</taxon>
        <taxon>Eubacteriales</taxon>
        <taxon>Oscillospiraceae</taxon>
        <taxon>Fastidiosipila</taxon>
    </lineage>
</organism>
<dbReference type="InterPro" id="IPR011527">
    <property type="entry name" value="ABC1_TM_dom"/>
</dbReference>
<proteinExistence type="predicted"/>
<evidence type="ECO:0000313" key="11">
    <source>
        <dbReference type="Proteomes" id="UP000237947"/>
    </source>
</evidence>
<feature type="domain" description="ABC transporter" evidence="8">
    <location>
        <begin position="340"/>
        <end position="570"/>
    </location>
</feature>
<evidence type="ECO:0000256" key="1">
    <source>
        <dbReference type="ARBA" id="ARBA00004651"/>
    </source>
</evidence>
<keyword evidence="2 7" id="KW-0812">Transmembrane</keyword>
<feature type="transmembrane region" description="Helical" evidence="7">
    <location>
        <begin position="275"/>
        <end position="292"/>
    </location>
</feature>
<evidence type="ECO:0000256" key="5">
    <source>
        <dbReference type="ARBA" id="ARBA00022989"/>
    </source>
</evidence>
<keyword evidence="3" id="KW-0547">Nucleotide-binding</keyword>
<reference evidence="11" key="1">
    <citation type="submission" date="2018-02" db="EMBL/GenBank/DDBJ databases">
        <authorList>
            <person name="Holder M.E."/>
            <person name="Ajami N.J."/>
            <person name="Petrosino J.F."/>
        </authorList>
    </citation>
    <scope>NUCLEOTIDE SEQUENCE [LARGE SCALE GENOMIC DNA]</scope>
    <source>
        <strain evidence="11">CCUG 47711</strain>
    </source>
</reference>
<evidence type="ECO:0000256" key="4">
    <source>
        <dbReference type="ARBA" id="ARBA00022840"/>
    </source>
</evidence>
<dbReference type="SUPFAM" id="SSF52540">
    <property type="entry name" value="P-loop containing nucleoside triphosphate hydrolases"/>
    <property type="match status" value="1"/>
</dbReference>
<feature type="transmembrane region" description="Helical" evidence="7">
    <location>
        <begin position="251"/>
        <end position="269"/>
    </location>
</feature>
<evidence type="ECO:0000256" key="7">
    <source>
        <dbReference type="SAM" id="Phobius"/>
    </source>
</evidence>
<dbReference type="SUPFAM" id="SSF90123">
    <property type="entry name" value="ABC transporter transmembrane region"/>
    <property type="match status" value="1"/>
</dbReference>
<feature type="transmembrane region" description="Helical" evidence="7">
    <location>
        <begin position="136"/>
        <end position="153"/>
    </location>
</feature>
<dbReference type="GO" id="GO:0034040">
    <property type="term" value="F:ATPase-coupled lipid transmembrane transporter activity"/>
    <property type="evidence" value="ECO:0007669"/>
    <property type="project" value="TreeGrafter"/>
</dbReference>
<dbReference type="RefSeq" id="WP_106013040.1">
    <property type="nucleotide sequence ID" value="NZ_CP027226.1"/>
</dbReference>
<dbReference type="PANTHER" id="PTHR24221">
    <property type="entry name" value="ATP-BINDING CASSETTE SUB-FAMILY B"/>
    <property type="match status" value="1"/>
</dbReference>
<dbReference type="PROSITE" id="PS50893">
    <property type="entry name" value="ABC_TRANSPORTER_2"/>
    <property type="match status" value="1"/>
</dbReference>
<dbReference type="PANTHER" id="PTHR24221:SF654">
    <property type="entry name" value="ATP-BINDING CASSETTE SUB-FAMILY B MEMBER 6"/>
    <property type="match status" value="1"/>
</dbReference>
<dbReference type="KEGG" id="fsa:C5Q98_07670"/>
<dbReference type="Pfam" id="PF00005">
    <property type="entry name" value="ABC_tran"/>
    <property type="match status" value="1"/>
</dbReference>
<name>A0A2S0KPZ4_9FIRM</name>
<gene>
    <name evidence="10" type="ORF">C5Q98_07670</name>
</gene>
<evidence type="ECO:0000259" key="8">
    <source>
        <dbReference type="PROSITE" id="PS50893"/>
    </source>
</evidence>
<dbReference type="InterPro" id="IPR039421">
    <property type="entry name" value="Type_1_exporter"/>
</dbReference>
<feature type="transmembrane region" description="Helical" evidence="7">
    <location>
        <begin position="21"/>
        <end position="41"/>
    </location>
</feature>
<dbReference type="PROSITE" id="PS50929">
    <property type="entry name" value="ABC_TM1F"/>
    <property type="match status" value="1"/>
</dbReference>
<comment type="subcellular location">
    <subcellularLocation>
        <location evidence="1">Cell membrane</location>
        <topology evidence="1">Multi-pass membrane protein</topology>
    </subcellularLocation>
</comment>
<dbReference type="InterPro" id="IPR003593">
    <property type="entry name" value="AAA+_ATPase"/>
</dbReference>